<proteinExistence type="inferred from homology"/>
<accession>A0A383W5A8</accession>
<evidence type="ECO:0000313" key="6">
    <source>
        <dbReference type="EMBL" id="SZX72329.1"/>
    </source>
</evidence>
<dbReference type="SUPFAM" id="SSF48371">
    <property type="entry name" value="ARM repeat"/>
    <property type="match status" value="1"/>
</dbReference>
<dbReference type="Pfam" id="PF24139">
    <property type="entry name" value="TPR_TNPO3_IPO13_4th"/>
    <property type="match status" value="1"/>
</dbReference>
<dbReference type="GO" id="GO:0031267">
    <property type="term" value="F:small GTPase binding"/>
    <property type="evidence" value="ECO:0007669"/>
    <property type="project" value="InterPro"/>
</dbReference>
<comment type="similarity">
    <text evidence="2">Belongs to the importin beta family.</text>
</comment>
<organism evidence="6 7">
    <name type="scientific">Tetradesmus obliquus</name>
    <name type="common">Green alga</name>
    <name type="synonym">Acutodesmus obliquus</name>
    <dbReference type="NCBI Taxonomy" id="3088"/>
    <lineage>
        <taxon>Eukaryota</taxon>
        <taxon>Viridiplantae</taxon>
        <taxon>Chlorophyta</taxon>
        <taxon>core chlorophytes</taxon>
        <taxon>Chlorophyceae</taxon>
        <taxon>CS clade</taxon>
        <taxon>Sphaeropleales</taxon>
        <taxon>Scenedesmaceae</taxon>
        <taxon>Tetradesmus</taxon>
    </lineage>
</organism>
<dbReference type="PANTHER" id="PTHR12363:SF54">
    <property type="entry name" value="NUCLEAR TRANSPORT RECEPTOR"/>
    <property type="match status" value="1"/>
</dbReference>
<dbReference type="STRING" id="3088.A0A383W5A8"/>
<dbReference type="PANTHER" id="PTHR12363">
    <property type="entry name" value="TRANSPORTIN 3 AND IMPORTIN 13"/>
    <property type="match status" value="1"/>
</dbReference>
<feature type="domain" description="Importin N-terminal" evidence="5">
    <location>
        <begin position="26"/>
        <end position="82"/>
    </location>
</feature>
<evidence type="ECO:0000259" key="5">
    <source>
        <dbReference type="Pfam" id="PF03810"/>
    </source>
</evidence>
<dbReference type="AlphaFoldDB" id="A0A383W5A8"/>
<keyword evidence="3" id="KW-0813">Transport</keyword>
<evidence type="ECO:0000256" key="2">
    <source>
        <dbReference type="ARBA" id="ARBA00007991"/>
    </source>
</evidence>
<evidence type="ECO:0000256" key="1">
    <source>
        <dbReference type="ARBA" id="ARBA00004123"/>
    </source>
</evidence>
<evidence type="ECO:0000313" key="7">
    <source>
        <dbReference type="Proteomes" id="UP000256970"/>
    </source>
</evidence>
<dbReference type="Pfam" id="PF03810">
    <property type="entry name" value="IBN_N"/>
    <property type="match status" value="1"/>
</dbReference>
<evidence type="ECO:0000256" key="4">
    <source>
        <dbReference type="ARBA" id="ARBA00023242"/>
    </source>
</evidence>
<evidence type="ECO:0000256" key="3">
    <source>
        <dbReference type="ARBA" id="ARBA00022448"/>
    </source>
</evidence>
<dbReference type="GO" id="GO:0006606">
    <property type="term" value="P:protein import into nucleus"/>
    <property type="evidence" value="ECO:0007669"/>
    <property type="project" value="TreeGrafter"/>
</dbReference>
<keyword evidence="7" id="KW-1185">Reference proteome</keyword>
<comment type="subcellular location">
    <subcellularLocation>
        <location evidence="1">Nucleus</location>
    </subcellularLocation>
</comment>
<dbReference type="InterPro" id="IPR001494">
    <property type="entry name" value="Importin-beta_N"/>
</dbReference>
<dbReference type="EMBL" id="FNXT01001126">
    <property type="protein sequence ID" value="SZX72329.1"/>
    <property type="molecule type" value="Genomic_DNA"/>
</dbReference>
<dbReference type="InterPro" id="IPR016024">
    <property type="entry name" value="ARM-type_fold"/>
</dbReference>
<sequence>MASDADSLRAAILSLYGMAGLAQEQANSWLNGFSRSPEAWQACMQLLEPTERPEVSFFCANMLLSKVRADWHKLSAEQQSQIGTVISNKFQLFVSQAQAKLALQRLGLLLAAVASLSGPQACATFAGQCVGMLSGGEGVQHHMSECALSMLTALAEEVNNMDRGRRRDLVSATSSQWGDIAGLARGFIPEQMAAGAALAAQQQHTEASGYYGLVHGALLCLQGWLRMSADASSSCRMSPGQLAASHPTLLSCLFSLLGATAAEAVTAERIECLACEILCDVLGPGTYGEDAQQERTAVDAAVAALLSLRDVALTPGPAGAGVARCVASIASALAQRDTSLVCGGAAAAATANGTSSSNGGAAPAASPNVLPLAELLLHCVSRPERAVCEAAVEYFVCANTLPLEQRHPQMGGPLYASLLGPLLGWHSCYSSSFVSWNEELDEDEEAFYRFRDQSLTDLLETVFLMTGPAYLQQLQERISAAAAWQQAEGALFCLKAVADMLRGQVASPSHPHAQQNSELMLALFEDLCSPSGRSAAFLSNPYTCATAAALVGAYAPWFESTPAAPLEGALRLLLHALCFEHSWHAAARAFKVLCMRCAARLCSAPVVQSLAAVAASAIAPAPLAGQVASYVAMPLEDRQAIVEGLARVVTFLGPQDVNDSALNIQQPHLARTQSIISHGSSTAAQGGAAAKQLLQHLADELQLMAVLIKGMEFPGQPPPAFVHPAMKLLEAAWPVLSAVADAPVCRQDRPVLEAVCEVHKRALQAARGSAKPLLPTLLTAVGELFTATQQPACLDVLSTIAEVFGEVKNAPELAAAQKQSFEGAVAAASAVLMQRSAASQSLSASGDLLRSLLAVADAHLVFARELFVTSSVLPQVCQWAVAAAALREKEPANAAFSFLSHFLAASGKLFSAAAEAAAAGGAASPEQQAAAAAAATLQQCIAAQGQQLMQTLVVAACDTAPRQLLRALASVLYQLLQEQLTGESGRQWLLAALQSQELPGMSAGLLKPADCEAFAKLALRQPPLSRGRFDALLMDFAAIPRGEGTSDALLAYEL</sequence>
<name>A0A383W5A8_TETOB</name>
<gene>
    <name evidence="6" type="ORF">BQ4739_LOCUS12513</name>
</gene>
<dbReference type="InterPro" id="IPR058537">
    <property type="entry name" value="TPR_TNPO3_IPO13_4th"/>
</dbReference>
<dbReference type="Gene3D" id="1.25.10.10">
    <property type="entry name" value="Leucine-rich Repeat Variant"/>
    <property type="match status" value="1"/>
</dbReference>
<dbReference type="Pfam" id="PF18806">
    <property type="entry name" value="Importin_rep_3"/>
    <property type="match status" value="1"/>
</dbReference>
<protein>
    <recommendedName>
        <fullName evidence="5">Importin N-terminal domain-containing protein</fullName>
    </recommendedName>
</protein>
<reference evidence="6 7" key="1">
    <citation type="submission" date="2016-10" db="EMBL/GenBank/DDBJ databases">
        <authorList>
            <person name="Cai Z."/>
        </authorList>
    </citation>
    <scope>NUCLEOTIDE SEQUENCE [LARGE SCALE GENOMIC DNA]</scope>
</reference>
<dbReference type="GO" id="GO:0005634">
    <property type="term" value="C:nucleus"/>
    <property type="evidence" value="ECO:0007669"/>
    <property type="project" value="UniProtKB-SubCell"/>
</dbReference>
<dbReference type="InterPro" id="IPR011989">
    <property type="entry name" value="ARM-like"/>
</dbReference>
<dbReference type="Proteomes" id="UP000256970">
    <property type="component" value="Unassembled WGS sequence"/>
</dbReference>
<keyword evidence="4" id="KW-0539">Nucleus</keyword>
<dbReference type="InterPro" id="IPR040520">
    <property type="entry name" value="Importin_rep_3"/>
</dbReference>
<dbReference type="GO" id="GO:0005737">
    <property type="term" value="C:cytoplasm"/>
    <property type="evidence" value="ECO:0007669"/>
    <property type="project" value="TreeGrafter"/>
</dbReference>
<dbReference type="InterPro" id="IPR051345">
    <property type="entry name" value="Importin_beta-like_NTR"/>
</dbReference>